<keyword evidence="4" id="KW-0963">Cytoplasm</keyword>
<evidence type="ECO:0000313" key="13">
    <source>
        <dbReference type="EMBL" id="WYF44507.1"/>
    </source>
</evidence>
<dbReference type="AlphaFoldDB" id="A0AAU6Q1L0"/>
<evidence type="ECO:0000256" key="7">
    <source>
        <dbReference type="ARBA" id="ARBA00022695"/>
    </source>
</evidence>
<evidence type="ECO:0000256" key="10">
    <source>
        <dbReference type="ARBA" id="ARBA00029774"/>
    </source>
</evidence>
<dbReference type="GO" id="GO:0006450">
    <property type="term" value="P:regulation of translational fidelity"/>
    <property type="evidence" value="ECO:0007669"/>
    <property type="project" value="TreeGrafter"/>
</dbReference>
<dbReference type="InterPro" id="IPR050156">
    <property type="entry name" value="TC-AMP_synthase_SUA5"/>
</dbReference>
<comment type="similarity">
    <text evidence="2">Belongs to the SUA5 family.</text>
</comment>
<feature type="domain" description="YrdC-like" evidence="12">
    <location>
        <begin position="8"/>
        <end position="199"/>
    </location>
</feature>
<dbReference type="PANTHER" id="PTHR17490:SF16">
    <property type="entry name" value="THREONYLCARBAMOYL-AMP SYNTHASE"/>
    <property type="match status" value="1"/>
</dbReference>
<keyword evidence="6" id="KW-0819">tRNA processing</keyword>
<sequence length="218" mass="22430">MPDLLSVSDLLADALRVLDAGGVVAYPTETVWGLAARPHFAAELYARKGREDTKPLQVSCPDTASALALAQPSRALETLSRIWPGPLTVIAPARPEHLPGWGAGAPAVAPGGWVGLRVPAQATALALLRRAGPLATTSLNPSGQPAATTQAQAAAYGLADLLLPGEDALEGQPGHGQPSTVVRLPDGERPAEVLRQGAVGVEDLRAWLAPLGLAVVVR</sequence>
<dbReference type="SUPFAM" id="SSF55821">
    <property type="entry name" value="YrdC/RibB"/>
    <property type="match status" value="1"/>
</dbReference>
<dbReference type="PANTHER" id="PTHR17490">
    <property type="entry name" value="SUA5"/>
    <property type="match status" value="1"/>
</dbReference>
<dbReference type="InterPro" id="IPR006070">
    <property type="entry name" value="Sua5-like_dom"/>
</dbReference>
<dbReference type="GO" id="GO:0000049">
    <property type="term" value="F:tRNA binding"/>
    <property type="evidence" value="ECO:0007669"/>
    <property type="project" value="TreeGrafter"/>
</dbReference>
<evidence type="ECO:0000256" key="2">
    <source>
        <dbReference type="ARBA" id="ARBA00007663"/>
    </source>
</evidence>
<keyword evidence="7 13" id="KW-0548">Nucleotidyltransferase</keyword>
<evidence type="ECO:0000259" key="12">
    <source>
        <dbReference type="PROSITE" id="PS51163"/>
    </source>
</evidence>
<dbReference type="GO" id="GO:0005737">
    <property type="term" value="C:cytoplasm"/>
    <property type="evidence" value="ECO:0007669"/>
    <property type="project" value="UniProtKB-SubCell"/>
</dbReference>
<keyword evidence="8" id="KW-0547">Nucleotide-binding</keyword>
<evidence type="ECO:0000256" key="6">
    <source>
        <dbReference type="ARBA" id="ARBA00022694"/>
    </source>
</evidence>
<evidence type="ECO:0000256" key="1">
    <source>
        <dbReference type="ARBA" id="ARBA00004496"/>
    </source>
</evidence>
<evidence type="ECO:0000256" key="4">
    <source>
        <dbReference type="ARBA" id="ARBA00022490"/>
    </source>
</evidence>
<organism evidence="13">
    <name type="scientific">Deinococcus sp. VB142</name>
    <dbReference type="NCBI Taxonomy" id="3112952"/>
    <lineage>
        <taxon>Bacteria</taxon>
        <taxon>Thermotogati</taxon>
        <taxon>Deinococcota</taxon>
        <taxon>Deinococci</taxon>
        <taxon>Deinococcales</taxon>
        <taxon>Deinococcaceae</taxon>
        <taxon>Deinococcus</taxon>
    </lineage>
</organism>
<evidence type="ECO:0000256" key="5">
    <source>
        <dbReference type="ARBA" id="ARBA00022679"/>
    </source>
</evidence>
<evidence type="ECO:0000256" key="11">
    <source>
        <dbReference type="ARBA" id="ARBA00048366"/>
    </source>
</evidence>
<reference evidence="13" key="1">
    <citation type="submission" date="2024-03" db="EMBL/GenBank/DDBJ databases">
        <title>Deinococcus weizhi sp. nov., isolated from human skin.</title>
        <authorList>
            <person name="Wei Z."/>
            <person name="Tian F."/>
            <person name="Yang C."/>
            <person name="Xin L.T."/>
            <person name="Wen Z.J."/>
            <person name="Lan K.C."/>
            <person name="Yu L."/>
            <person name="Zhe W."/>
            <person name="Dan F.D."/>
            <person name="Jun W."/>
            <person name="Rui Z."/>
            <person name="Yong X.J."/>
            <person name="Ting Y."/>
            <person name="Wei X."/>
            <person name="Xu Z.G."/>
            <person name="Xin Z."/>
            <person name="Dong F.G."/>
            <person name="Ni X.M."/>
            <person name="Zheng M.G."/>
            <person name="Chun Y."/>
            <person name="Qian W.X."/>
        </authorList>
    </citation>
    <scope>NUCLEOTIDE SEQUENCE</scope>
    <source>
        <strain evidence="13">VB142</strain>
    </source>
</reference>
<dbReference type="GO" id="GO:0003725">
    <property type="term" value="F:double-stranded RNA binding"/>
    <property type="evidence" value="ECO:0007669"/>
    <property type="project" value="InterPro"/>
</dbReference>
<evidence type="ECO:0000256" key="3">
    <source>
        <dbReference type="ARBA" id="ARBA00012584"/>
    </source>
</evidence>
<dbReference type="EMBL" id="CP149782">
    <property type="protein sequence ID" value="WYF44507.1"/>
    <property type="molecule type" value="Genomic_DNA"/>
</dbReference>
<evidence type="ECO:0000256" key="9">
    <source>
        <dbReference type="ARBA" id="ARBA00022840"/>
    </source>
</evidence>
<dbReference type="Pfam" id="PF01300">
    <property type="entry name" value="Sua5_yciO_yrdC"/>
    <property type="match status" value="1"/>
</dbReference>
<proteinExistence type="inferred from homology"/>
<dbReference type="PROSITE" id="PS51163">
    <property type="entry name" value="YRDC"/>
    <property type="match status" value="1"/>
</dbReference>
<protein>
    <recommendedName>
        <fullName evidence="10">L-threonylcarbamoyladenylate synthase</fullName>
        <ecNumber evidence="3">2.7.7.87</ecNumber>
    </recommendedName>
    <alternativeName>
        <fullName evidence="10">L-threonylcarbamoyladenylate synthase</fullName>
    </alternativeName>
</protein>
<keyword evidence="5 13" id="KW-0808">Transferase</keyword>
<dbReference type="GO" id="GO:0005524">
    <property type="term" value="F:ATP binding"/>
    <property type="evidence" value="ECO:0007669"/>
    <property type="project" value="UniProtKB-KW"/>
</dbReference>
<accession>A0AAU6Q1L0</accession>
<dbReference type="EC" id="2.7.7.87" evidence="3"/>
<gene>
    <name evidence="13" type="ORF">WDJ50_14125</name>
</gene>
<name>A0AAU6Q1L0_9DEIO</name>
<dbReference type="Gene3D" id="3.90.870.10">
    <property type="entry name" value="DHBP synthase"/>
    <property type="match status" value="1"/>
</dbReference>
<keyword evidence="9" id="KW-0067">ATP-binding</keyword>
<comment type="catalytic activity">
    <reaction evidence="11">
        <text>L-threonine + hydrogencarbonate + ATP = L-threonylcarbamoyladenylate + diphosphate + H2O</text>
        <dbReference type="Rhea" id="RHEA:36407"/>
        <dbReference type="ChEBI" id="CHEBI:15377"/>
        <dbReference type="ChEBI" id="CHEBI:17544"/>
        <dbReference type="ChEBI" id="CHEBI:30616"/>
        <dbReference type="ChEBI" id="CHEBI:33019"/>
        <dbReference type="ChEBI" id="CHEBI:57926"/>
        <dbReference type="ChEBI" id="CHEBI:73682"/>
        <dbReference type="EC" id="2.7.7.87"/>
    </reaction>
</comment>
<evidence type="ECO:0000256" key="8">
    <source>
        <dbReference type="ARBA" id="ARBA00022741"/>
    </source>
</evidence>
<dbReference type="InterPro" id="IPR017945">
    <property type="entry name" value="DHBP_synth_RibB-like_a/b_dom"/>
</dbReference>
<dbReference type="GO" id="GO:0061710">
    <property type="term" value="F:L-threonylcarbamoyladenylate synthase"/>
    <property type="evidence" value="ECO:0007669"/>
    <property type="project" value="UniProtKB-EC"/>
</dbReference>
<dbReference type="GO" id="GO:0008033">
    <property type="term" value="P:tRNA processing"/>
    <property type="evidence" value="ECO:0007669"/>
    <property type="project" value="UniProtKB-KW"/>
</dbReference>
<dbReference type="RefSeq" id="WP_339095712.1">
    <property type="nucleotide sequence ID" value="NZ_CP149782.1"/>
</dbReference>
<comment type="subcellular location">
    <subcellularLocation>
        <location evidence="1">Cytoplasm</location>
    </subcellularLocation>
</comment>